<keyword evidence="2" id="KW-1185">Reference proteome</keyword>
<dbReference type="RefSeq" id="WP_196294112.1">
    <property type="nucleotide sequence ID" value="NZ_JADQDM010000008.1"/>
</dbReference>
<dbReference type="PANTHER" id="PTHR38009:SF1">
    <property type="entry name" value="CONSERVED HYPOTHETICAL PHAGE TAIL PROTEIN"/>
    <property type="match status" value="1"/>
</dbReference>
<comment type="caution">
    <text evidence="1">The sequence shown here is derived from an EMBL/GenBank/DDBJ whole genome shotgun (WGS) entry which is preliminary data.</text>
</comment>
<evidence type="ECO:0000313" key="1">
    <source>
        <dbReference type="EMBL" id="MBF9222668.1"/>
    </source>
</evidence>
<sequence>MTPFYPPPSFYFRLRFAGISSARDNGFQEASGLDVEWEMEEIREGGQNDYAHRLPKTVKYHNLVLRRGFVSANSQLAEWCNSTLSADFTTPLVLHDIQLHLLNAEHKPLAAWAFRDAWPVKWKMSDFRSQENALAIETIEFAFANFQRVPTS</sequence>
<protein>
    <submittedName>
        <fullName evidence="1">Phage tail protein</fullName>
    </submittedName>
</protein>
<gene>
    <name evidence="1" type="ORF">I2H31_16305</name>
</gene>
<reference evidence="1 2" key="1">
    <citation type="submission" date="2020-11" db="EMBL/GenBank/DDBJ databases">
        <authorList>
            <person name="Kim M.K."/>
        </authorList>
    </citation>
    <scope>NUCLEOTIDE SEQUENCE [LARGE SCALE GENOMIC DNA]</scope>
    <source>
        <strain evidence="1 2">BT662</strain>
    </source>
</reference>
<dbReference type="InterPro" id="IPR010667">
    <property type="entry name" value="Phage_T4_Gp19"/>
</dbReference>
<dbReference type="NCBIfam" id="TIGR02241">
    <property type="entry name" value="conserved hypothetical phage tail region protein"/>
    <property type="match status" value="1"/>
</dbReference>
<accession>A0ABS0I6T6</accession>
<evidence type="ECO:0000313" key="2">
    <source>
        <dbReference type="Proteomes" id="UP000618931"/>
    </source>
</evidence>
<dbReference type="EMBL" id="JADQDM010000008">
    <property type="protein sequence ID" value="MBF9222668.1"/>
    <property type="molecule type" value="Genomic_DNA"/>
</dbReference>
<name>A0ABS0I6T6_9BACT</name>
<dbReference type="PANTHER" id="PTHR38009">
    <property type="entry name" value="CONSERVED HYPOTHETICAL PHAGE TAIL PROTEIN"/>
    <property type="match status" value="1"/>
</dbReference>
<dbReference type="InterPro" id="IPR011747">
    <property type="entry name" value="CHP02241"/>
</dbReference>
<dbReference type="Proteomes" id="UP000618931">
    <property type="component" value="Unassembled WGS sequence"/>
</dbReference>
<proteinExistence type="predicted"/>
<organism evidence="1 2">
    <name type="scientific">Hymenobacter ruricola</name>
    <dbReference type="NCBI Taxonomy" id="2791023"/>
    <lineage>
        <taxon>Bacteria</taxon>
        <taxon>Pseudomonadati</taxon>
        <taxon>Bacteroidota</taxon>
        <taxon>Cytophagia</taxon>
        <taxon>Cytophagales</taxon>
        <taxon>Hymenobacteraceae</taxon>
        <taxon>Hymenobacter</taxon>
    </lineage>
</organism>
<dbReference type="Pfam" id="PF06841">
    <property type="entry name" value="Phage_T4_gp19"/>
    <property type="match status" value="1"/>
</dbReference>